<comment type="subcellular location">
    <subcellularLocation>
        <location evidence="1">Cell membrane</location>
        <topology evidence="1">Multi-pass membrane protein</topology>
    </subcellularLocation>
</comment>
<evidence type="ECO:0000259" key="8">
    <source>
        <dbReference type="PROSITE" id="PS50850"/>
    </source>
</evidence>
<reference evidence="9 10" key="1">
    <citation type="submission" date="2019-04" db="EMBL/GenBank/DDBJ databases">
        <title>Streptomyces sp. nov. Bv016 isolated from bark of Buahinia variegata.</title>
        <authorList>
            <person name="Kanchanasin P."/>
            <person name="Tanasupawat S."/>
            <person name="Yuki M."/>
            <person name="Kudo T."/>
        </authorList>
    </citation>
    <scope>NUCLEOTIDE SEQUENCE [LARGE SCALE GENOMIC DNA]</scope>
    <source>
        <strain evidence="9 10">Bv016</strain>
    </source>
</reference>
<keyword evidence="5 7" id="KW-1133">Transmembrane helix</keyword>
<evidence type="ECO:0000256" key="2">
    <source>
        <dbReference type="ARBA" id="ARBA00022448"/>
    </source>
</evidence>
<evidence type="ECO:0000256" key="4">
    <source>
        <dbReference type="ARBA" id="ARBA00022692"/>
    </source>
</evidence>
<dbReference type="GO" id="GO:0022857">
    <property type="term" value="F:transmembrane transporter activity"/>
    <property type="evidence" value="ECO:0007669"/>
    <property type="project" value="InterPro"/>
</dbReference>
<dbReference type="Proteomes" id="UP000298159">
    <property type="component" value="Unassembled WGS sequence"/>
</dbReference>
<dbReference type="GO" id="GO:0005886">
    <property type="term" value="C:plasma membrane"/>
    <property type="evidence" value="ECO:0007669"/>
    <property type="project" value="UniProtKB-SubCell"/>
</dbReference>
<feature type="domain" description="Major facilitator superfamily (MFS) profile" evidence="8">
    <location>
        <begin position="23"/>
        <end position="437"/>
    </location>
</feature>
<organism evidence="9 10">
    <name type="scientific">Streptomyces bauhiniae</name>
    <dbReference type="NCBI Taxonomy" id="2340725"/>
    <lineage>
        <taxon>Bacteria</taxon>
        <taxon>Bacillati</taxon>
        <taxon>Actinomycetota</taxon>
        <taxon>Actinomycetes</taxon>
        <taxon>Kitasatosporales</taxon>
        <taxon>Streptomycetaceae</taxon>
        <taxon>Streptomyces</taxon>
    </lineage>
</organism>
<dbReference type="InterPro" id="IPR036259">
    <property type="entry name" value="MFS_trans_sf"/>
</dbReference>
<keyword evidence="10" id="KW-1185">Reference proteome</keyword>
<sequence>MSVQDSTTATAATGTPPKRRGRVLFAAIAAQSIEYYDFLIYGTAASLVLNTLFFPSGNPLTSTLASFATFAVGFAGRPVGAALFGHIGDKVGRKPALLMAMLLMAVSSTLIGLLPTYDTIGAAAPVALVVLRTAQGISVGGHFGGATLLALEGAPPGRRGLFGSFPQLGIVFGMITGTLVFLLVGSLTTTEQFESWGWRVPFLLSVLMFPLAHFVHRYLEDTPEFHRAEARLSAGKGTAPRSSALRVLRHPRQLLVVAFTFLPATIMFYGIVTGVLHYATEDLKVSKDSMLTVVMVSMVFFAAGTVGFAWLSDLVGRRRVYVAGAVFSGAWVFALFPLVETRSFPLILLGVCVGQFAVGALFGPGTALLAEAFPPSMRYSGSSLGNQLANVLGAGLAPFIMVSLLAATHTTVSVSAYMALSSVVSLIAVGLIRPATEEPAGSV</sequence>
<feature type="transmembrane region" description="Helical" evidence="7">
    <location>
        <begin position="163"/>
        <end position="184"/>
    </location>
</feature>
<dbReference type="PANTHER" id="PTHR43045">
    <property type="entry name" value="SHIKIMATE TRANSPORTER"/>
    <property type="match status" value="1"/>
</dbReference>
<name>A0A4Z1DAV8_9ACTN</name>
<feature type="transmembrane region" description="Helical" evidence="7">
    <location>
        <begin position="196"/>
        <end position="215"/>
    </location>
</feature>
<feature type="transmembrane region" description="Helical" evidence="7">
    <location>
        <begin position="290"/>
        <end position="311"/>
    </location>
</feature>
<feature type="transmembrane region" description="Helical" evidence="7">
    <location>
        <begin position="391"/>
        <end position="408"/>
    </location>
</feature>
<feature type="transmembrane region" description="Helical" evidence="7">
    <location>
        <begin position="345"/>
        <end position="370"/>
    </location>
</feature>
<dbReference type="AlphaFoldDB" id="A0A4Z1DAV8"/>
<dbReference type="PROSITE" id="PS50850">
    <property type="entry name" value="MFS"/>
    <property type="match status" value="1"/>
</dbReference>
<gene>
    <name evidence="9" type="ORF">E5083_07270</name>
</gene>
<dbReference type="GeneID" id="95447395"/>
<accession>A0A4Z1DAV8</accession>
<dbReference type="Pfam" id="PF07690">
    <property type="entry name" value="MFS_1"/>
    <property type="match status" value="1"/>
</dbReference>
<feature type="transmembrane region" description="Helical" evidence="7">
    <location>
        <begin position="129"/>
        <end position="151"/>
    </location>
</feature>
<dbReference type="EMBL" id="SRRT01000002">
    <property type="protein sequence ID" value="TGN79426.1"/>
    <property type="molecule type" value="Genomic_DNA"/>
</dbReference>
<evidence type="ECO:0000256" key="3">
    <source>
        <dbReference type="ARBA" id="ARBA00022475"/>
    </source>
</evidence>
<feature type="transmembrane region" description="Helical" evidence="7">
    <location>
        <begin position="254"/>
        <end position="278"/>
    </location>
</feature>
<feature type="transmembrane region" description="Helical" evidence="7">
    <location>
        <begin position="96"/>
        <end position="117"/>
    </location>
</feature>
<evidence type="ECO:0000256" key="5">
    <source>
        <dbReference type="ARBA" id="ARBA00022989"/>
    </source>
</evidence>
<dbReference type="InterPro" id="IPR020846">
    <property type="entry name" value="MFS_dom"/>
</dbReference>
<dbReference type="PANTHER" id="PTHR43045:SF1">
    <property type="entry name" value="SHIKIMATE TRANSPORTER"/>
    <property type="match status" value="1"/>
</dbReference>
<dbReference type="InterPro" id="IPR005828">
    <property type="entry name" value="MFS_sugar_transport-like"/>
</dbReference>
<dbReference type="CDD" id="cd17369">
    <property type="entry name" value="MFS_ShiA_like"/>
    <property type="match status" value="1"/>
</dbReference>
<keyword evidence="4 7" id="KW-0812">Transmembrane</keyword>
<evidence type="ECO:0000256" key="1">
    <source>
        <dbReference type="ARBA" id="ARBA00004651"/>
    </source>
</evidence>
<protein>
    <submittedName>
        <fullName evidence="9">MFS transporter</fullName>
    </submittedName>
</protein>
<comment type="caution">
    <text evidence="9">The sequence shown here is derived from an EMBL/GenBank/DDBJ whole genome shotgun (WGS) entry which is preliminary data.</text>
</comment>
<evidence type="ECO:0000313" key="9">
    <source>
        <dbReference type="EMBL" id="TGN79426.1"/>
    </source>
</evidence>
<evidence type="ECO:0000313" key="10">
    <source>
        <dbReference type="Proteomes" id="UP000298159"/>
    </source>
</evidence>
<feature type="transmembrane region" description="Helical" evidence="7">
    <location>
        <begin position="64"/>
        <end position="84"/>
    </location>
</feature>
<dbReference type="RefSeq" id="WP_135784767.1">
    <property type="nucleotide sequence ID" value="NZ_SRRT01000002.1"/>
</dbReference>
<dbReference type="InterPro" id="IPR011701">
    <property type="entry name" value="MFS"/>
</dbReference>
<feature type="transmembrane region" description="Helical" evidence="7">
    <location>
        <begin position="320"/>
        <end position="339"/>
    </location>
</feature>
<keyword evidence="2" id="KW-0813">Transport</keyword>
<evidence type="ECO:0000256" key="6">
    <source>
        <dbReference type="ARBA" id="ARBA00023136"/>
    </source>
</evidence>
<feature type="transmembrane region" description="Helical" evidence="7">
    <location>
        <begin position="414"/>
        <end position="432"/>
    </location>
</feature>
<proteinExistence type="predicted"/>
<dbReference type="SUPFAM" id="SSF103473">
    <property type="entry name" value="MFS general substrate transporter"/>
    <property type="match status" value="1"/>
</dbReference>
<keyword evidence="6 7" id="KW-0472">Membrane</keyword>
<dbReference type="Gene3D" id="1.20.1250.20">
    <property type="entry name" value="MFS general substrate transporter like domains"/>
    <property type="match status" value="2"/>
</dbReference>
<dbReference type="Pfam" id="PF00083">
    <property type="entry name" value="Sugar_tr"/>
    <property type="match status" value="1"/>
</dbReference>
<keyword evidence="3" id="KW-1003">Cell membrane</keyword>
<evidence type="ECO:0000256" key="7">
    <source>
        <dbReference type="SAM" id="Phobius"/>
    </source>
</evidence>